<accession>A0ACB7T146</accession>
<evidence type="ECO:0000313" key="2">
    <source>
        <dbReference type="Proteomes" id="UP000821845"/>
    </source>
</evidence>
<comment type="caution">
    <text evidence="1">The sequence shown here is derived from an EMBL/GenBank/DDBJ whole genome shotgun (WGS) entry which is preliminary data.</text>
</comment>
<reference evidence="1" key="1">
    <citation type="submission" date="2020-05" db="EMBL/GenBank/DDBJ databases">
        <title>Large-scale comparative analyses of tick genomes elucidate their genetic diversity and vector capacities.</title>
        <authorList>
            <person name="Jia N."/>
            <person name="Wang J."/>
            <person name="Shi W."/>
            <person name="Du L."/>
            <person name="Sun Y."/>
            <person name="Zhan W."/>
            <person name="Jiang J."/>
            <person name="Wang Q."/>
            <person name="Zhang B."/>
            <person name="Ji P."/>
            <person name="Sakyi L.B."/>
            <person name="Cui X."/>
            <person name="Yuan T."/>
            <person name="Jiang B."/>
            <person name="Yang W."/>
            <person name="Lam T.T.-Y."/>
            <person name="Chang Q."/>
            <person name="Ding S."/>
            <person name="Wang X."/>
            <person name="Zhu J."/>
            <person name="Ruan X."/>
            <person name="Zhao L."/>
            <person name="Wei J."/>
            <person name="Que T."/>
            <person name="Du C."/>
            <person name="Cheng J."/>
            <person name="Dai P."/>
            <person name="Han X."/>
            <person name="Huang E."/>
            <person name="Gao Y."/>
            <person name="Liu J."/>
            <person name="Shao H."/>
            <person name="Ye R."/>
            <person name="Li L."/>
            <person name="Wei W."/>
            <person name="Wang X."/>
            <person name="Wang C."/>
            <person name="Yang T."/>
            <person name="Huo Q."/>
            <person name="Li W."/>
            <person name="Guo W."/>
            <person name="Chen H."/>
            <person name="Zhou L."/>
            <person name="Ni X."/>
            <person name="Tian J."/>
            <person name="Zhou Y."/>
            <person name="Sheng Y."/>
            <person name="Liu T."/>
            <person name="Pan Y."/>
            <person name="Xia L."/>
            <person name="Li J."/>
            <person name="Zhao F."/>
            <person name="Cao W."/>
        </authorList>
    </citation>
    <scope>NUCLEOTIDE SEQUENCE</scope>
    <source>
        <strain evidence="1">Hyas-2018</strain>
    </source>
</reference>
<evidence type="ECO:0000313" key="1">
    <source>
        <dbReference type="EMBL" id="KAH6940640.1"/>
    </source>
</evidence>
<organism evidence="1 2">
    <name type="scientific">Hyalomma asiaticum</name>
    <name type="common">Tick</name>
    <dbReference type="NCBI Taxonomy" id="266040"/>
    <lineage>
        <taxon>Eukaryota</taxon>
        <taxon>Metazoa</taxon>
        <taxon>Ecdysozoa</taxon>
        <taxon>Arthropoda</taxon>
        <taxon>Chelicerata</taxon>
        <taxon>Arachnida</taxon>
        <taxon>Acari</taxon>
        <taxon>Parasitiformes</taxon>
        <taxon>Ixodida</taxon>
        <taxon>Ixodoidea</taxon>
        <taxon>Ixodidae</taxon>
        <taxon>Hyalomminae</taxon>
        <taxon>Hyalomma</taxon>
    </lineage>
</organism>
<proteinExistence type="predicted"/>
<keyword evidence="2" id="KW-1185">Reference proteome</keyword>
<dbReference type="EMBL" id="CM023491">
    <property type="protein sequence ID" value="KAH6940640.1"/>
    <property type="molecule type" value="Genomic_DNA"/>
</dbReference>
<protein>
    <submittedName>
        <fullName evidence="1">Uncharacterized protein</fullName>
    </submittedName>
</protein>
<name>A0ACB7T146_HYAAI</name>
<gene>
    <name evidence="1" type="ORF">HPB50_003605</name>
</gene>
<sequence length="527" mass="58551">MAFLVPPVNVAIAAQQPFAFVPANPDDEPHEGIPPLPFGLERYRVFRPPPIFLPPPAKGDNFASFNNTGWLSKTAHVSQVGRNLCPPNWAKFPLRTCKKDLYPEHFRTAQCSEEEAVAYRKARMITVEGRSAPLPMRHLEKSGFPEFITKVIEARNCGSSPTALQAQCWPVALSGRDLVAHDYTASKGQSLAYLVPAIIHVQHQKAVPPGAGPVVLVLTATTEEAEQVHVAAREFCGTSRIRTICLVSGDPKERQLEILKEGAALCIATPGRLVALMEECKINFLQCTYFVIDKADHMLTMGLGKQLRIVEGNVRPDRQTIVVLESRTRAAQQLVEEVTIEPVTVTVGTATREDPTERVEHIVFVCKAAEKEDKLVALLDDVMKDENDRAIVYVERKQTVEELASNMRWHGWPTVGVHGNKTEHQRKCALDALRFGKAAILVTTDVAAKNMALDKVRIVVSYDYPSNPGEYARRLKHAAPPGTTGTMCTFFGPNDEVYAKEMVRFLRQSRQTIPPDLRVLANKTLRK</sequence>
<dbReference type="Proteomes" id="UP000821845">
    <property type="component" value="Chromosome 11"/>
</dbReference>